<protein>
    <submittedName>
        <fullName evidence="1">Uncharacterized protein</fullName>
    </submittedName>
</protein>
<evidence type="ECO:0000313" key="2">
    <source>
        <dbReference type="Proteomes" id="UP000217211"/>
    </source>
</evidence>
<evidence type="ECO:0000313" key="1">
    <source>
        <dbReference type="EMBL" id="ASY63711.1"/>
    </source>
</evidence>
<dbReference type="AlphaFoldDB" id="A0A249PCR5"/>
<dbReference type="EMBL" id="CP023067">
    <property type="protein sequence ID" value="ASY63711.1"/>
    <property type="molecule type" value="Genomic_DNA"/>
</dbReference>
<keyword evidence="2" id="KW-1185">Reference proteome</keyword>
<dbReference type="Proteomes" id="UP000217211">
    <property type="component" value="Chromosome"/>
</dbReference>
<reference evidence="1 2" key="1">
    <citation type="submission" date="2017-08" db="EMBL/GenBank/DDBJ databases">
        <title>Multipartite genome sequences of Sinorhizobium species nodulating soybeans.</title>
        <authorList>
            <person name="Tian C.F."/>
        </authorList>
    </citation>
    <scope>NUCLEOTIDE SEQUENCE [LARGE SCALE GENOMIC DNA]</scope>
    <source>
        <strain evidence="1 2">CCBAU 05684</strain>
    </source>
</reference>
<name>A0A249PCR5_9HYPH</name>
<organism evidence="1 2">
    <name type="scientific">Sinorhizobium sojae CCBAU 05684</name>
    <dbReference type="NCBI Taxonomy" id="716928"/>
    <lineage>
        <taxon>Bacteria</taxon>
        <taxon>Pseudomonadati</taxon>
        <taxon>Pseudomonadota</taxon>
        <taxon>Alphaproteobacteria</taxon>
        <taxon>Hyphomicrobiales</taxon>
        <taxon>Rhizobiaceae</taxon>
        <taxon>Sinorhizobium/Ensifer group</taxon>
        <taxon>Sinorhizobium</taxon>
    </lineage>
</organism>
<sequence length="120" mass="13468">MGEIDGNAIFLGVGMDEDLILRFRRKGWCGKSCSPGNGLQGRGFDGSVDTPCIRRTHPGNEHAKACRHRSNRRYSHVVWSLRSGELAGRRTPPSRPISRSISLARSPVFCLRPLRLTRRK</sequence>
<proteinExistence type="predicted"/>
<dbReference type="KEGG" id="esj:SJ05684_c22700"/>
<gene>
    <name evidence="1" type="ORF">SJ05684_c22700</name>
</gene>
<accession>A0A249PCR5</accession>